<keyword evidence="13" id="KW-1185">Reference proteome</keyword>
<evidence type="ECO:0000256" key="8">
    <source>
        <dbReference type="ARBA" id="ARBA00023141"/>
    </source>
</evidence>
<dbReference type="Proteomes" id="UP000235005">
    <property type="component" value="Unassembled WGS sequence"/>
</dbReference>
<dbReference type="NCBIfam" id="NF002298">
    <property type="entry name" value="PRK01222.1-4"/>
    <property type="match status" value="1"/>
</dbReference>
<evidence type="ECO:0000259" key="11">
    <source>
        <dbReference type="Pfam" id="PF00697"/>
    </source>
</evidence>
<dbReference type="FunFam" id="3.20.20.70:FF:000075">
    <property type="entry name" value="Tryptophan biosynthesis protein TRP1"/>
    <property type="match status" value="1"/>
</dbReference>
<evidence type="ECO:0000256" key="2">
    <source>
        <dbReference type="ARBA" id="ARBA00004664"/>
    </source>
</evidence>
<keyword evidence="7 10" id="KW-0822">Tryptophan biosynthesis</keyword>
<keyword evidence="8 10" id="KW-0057">Aromatic amino acid biosynthesis</keyword>
<dbReference type="RefSeq" id="WP_101517759.1">
    <property type="nucleotide sequence ID" value="NZ_PKUS01000007.1"/>
</dbReference>
<evidence type="ECO:0000256" key="5">
    <source>
        <dbReference type="ARBA" id="ARBA00022272"/>
    </source>
</evidence>
<proteinExistence type="inferred from homology"/>
<comment type="similarity">
    <text evidence="3 10">Belongs to the TrpF family.</text>
</comment>
<dbReference type="HAMAP" id="MF_00135">
    <property type="entry name" value="PRAI"/>
    <property type="match status" value="1"/>
</dbReference>
<dbReference type="InterPro" id="IPR044643">
    <property type="entry name" value="TrpF_fam"/>
</dbReference>
<dbReference type="GO" id="GO:0000162">
    <property type="term" value="P:L-tryptophan biosynthetic process"/>
    <property type="evidence" value="ECO:0007669"/>
    <property type="project" value="UniProtKB-UniRule"/>
</dbReference>
<organism evidence="12 13">
    <name type="scientific">Pseudohalioglobus lutimaris</name>
    <dbReference type="NCBI Taxonomy" id="1737061"/>
    <lineage>
        <taxon>Bacteria</taxon>
        <taxon>Pseudomonadati</taxon>
        <taxon>Pseudomonadota</taxon>
        <taxon>Gammaproteobacteria</taxon>
        <taxon>Cellvibrionales</taxon>
        <taxon>Halieaceae</taxon>
        <taxon>Pseudohalioglobus</taxon>
    </lineage>
</organism>
<dbReference type="Pfam" id="PF00697">
    <property type="entry name" value="PRAI"/>
    <property type="match status" value="1"/>
</dbReference>
<gene>
    <name evidence="10" type="primary">trpF</name>
    <name evidence="12" type="ORF">C0039_07795</name>
</gene>
<comment type="catalytic activity">
    <reaction evidence="1 10">
        <text>N-(5-phospho-beta-D-ribosyl)anthranilate = 1-(2-carboxyphenylamino)-1-deoxy-D-ribulose 5-phosphate</text>
        <dbReference type="Rhea" id="RHEA:21540"/>
        <dbReference type="ChEBI" id="CHEBI:18277"/>
        <dbReference type="ChEBI" id="CHEBI:58613"/>
        <dbReference type="EC" id="5.3.1.24"/>
    </reaction>
</comment>
<reference evidence="12 13" key="1">
    <citation type="submission" date="2018-01" db="EMBL/GenBank/DDBJ databases">
        <title>The draft genome sequence of Halioglobus lutimaris HF004.</title>
        <authorList>
            <person name="Du Z.-J."/>
            <person name="Shi M.-J."/>
        </authorList>
    </citation>
    <scope>NUCLEOTIDE SEQUENCE [LARGE SCALE GENOMIC DNA]</scope>
    <source>
        <strain evidence="12 13">HF004</strain>
    </source>
</reference>
<evidence type="ECO:0000256" key="7">
    <source>
        <dbReference type="ARBA" id="ARBA00022822"/>
    </source>
</evidence>
<dbReference type="InterPro" id="IPR013785">
    <property type="entry name" value="Aldolase_TIM"/>
</dbReference>
<dbReference type="InterPro" id="IPR001240">
    <property type="entry name" value="PRAI_dom"/>
</dbReference>
<keyword evidence="9 10" id="KW-0413">Isomerase</keyword>
<feature type="domain" description="N-(5'phosphoribosyl) anthranilate isomerase (PRAI)" evidence="11">
    <location>
        <begin position="6"/>
        <end position="201"/>
    </location>
</feature>
<evidence type="ECO:0000256" key="10">
    <source>
        <dbReference type="HAMAP-Rule" id="MF_00135"/>
    </source>
</evidence>
<dbReference type="Gene3D" id="3.20.20.70">
    <property type="entry name" value="Aldolase class I"/>
    <property type="match status" value="1"/>
</dbReference>
<dbReference type="PANTHER" id="PTHR42894:SF1">
    <property type="entry name" value="N-(5'-PHOSPHORIBOSYL)ANTHRANILATE ISOMERASE"/>
    <property type="match status" value="1"/>
</dbReference>
<dbReference type="EMBL" id="PKUS01000007">
    <property type="protein sequence ID" value="PLW69423.1"/>
    <property type="molecule type" value="Genomic_DNA"/>
</dbReference>
<evidence type="ECO:0000313" key="12">
    <source>
        <dbReference type="EMBL" id="PLW69423.1"/>
    </source>
</evidence>
<dbReference type="EC" id="5.3.1.24" evidence="4 10"/>
<dbReference type="InterPro" id="IPR011060">
    <property type="entry name" value="RibuloseP-bd_barrel"/>
</dbReference>
<evidence type="ECO:0000256" key="9">
    <source>
        <dbReference type="ARBA" id="ARBA00023235"/>
    </source>
</evidence>
<evidence type="ECO:0000256" key="3">
    <source>
        <dbReference type="ARBA" id="ARBA00007571"/>
    </source>
</evidence>
<protein>
    <recommendedName>
        <fullName evidence="5 10">N-(5'-phosphoribosyl)anthranilate isomerase</fullName>
        <shortName evidence="10">PRAI</shortName>
        <ecNumber evidence="4 10">5.3.1.24</ecNumber>
    </recommendedName>
</protein>
<dbReference type="CDD" id="cd00405">
    <property type="entry name" value="PRAI"/>
    <property type="match status" value="1"/>
</dbReference>
<evidence type="ECO:0000256" key="6">
    <source>
        <dbReference type="ARBA" id="ARBA00022605"/>
    </source>
</evidence>
<evidence type="ECO:0000313" key="13">
    <source>
        <dbReference type="Proteomes" id="UP000235005"/>
    </source>
</evidence>
<dbReference type="OrthoDB" id="9796196at2"/>
<comment type="caution">
    <text evidence="12">The sequence shown here is derived from an EMBL/GenBank/DDBJ whole genome shotgun (WGS) entry which is preliminary data.</text>
</comment>
<accession>A0A2N5X4L8</accession>
<dbReference type="GO" id="GO:0004640">
    <property type="term" value="F:phosphoribosylanthranilate isomerase activity"/>
    <property type="evidence" value="ECO:0007669"/>
    <property type="project" value="UniProtKB-UniRule"/>
</dbReference>
<sequence length="213" mass="22358">MTRTRIKICGITRPEDALCAVHSGADAIGLVFYPPSPRAVSIEQAREVASVVPPLVTLVALFVDATAQEIARVLESVPVGLIQFHGNEDAAFCGQFHRPWIKAIRIKDDLDVAAACGAYDAASGVLLDAWQEGVPGGTGKTFEWSRAEGRTSLPVVLAGGLNSSNVGSAIKTLGPWAVDVSGGVEVSPGIKDAGKIEQFIAAVRVADQQRAEE</sequence>
<comment type="pathway">
    <text evidence="2 10">Amino-acid biosynthesis; L-tryptophan biosynthesis; L-tryptophan from chorismate: step 3/5.</text>
</comment>
<evidence type="ECO:0000256" key="1">
    <source>
        <dbReference type="ARBA" id="ARBA00001164"/>
    </source>
</evidence>
<dbReference type="UniPathway" id="UPA00035">
    <property type="reaction ID" value="UER00042"/>
</dbReference>
<dbReference type="NCBIfam" id="NF002299">
    <property type="entry name" value="PRK01222.1-6"/>
    <property type="match status" value="1"/>
</dbReference>
<name>A0A2N5X4L8_9GAMM</name>
<evidence type="ECO:0000256" key="4">
    <source>
        <dbReference type="ARBA" id="ARBA00012572"/>
    </source>
</evidence>
<dbReference type="SUPFAM" id="SSF51366">
    <property type="entry name" value="Ribulose-phoshate binding barrel"/>
    <property type="match status" value="1"/>
</dbReference>
<dbReference type="AlphaFoldDB" id="A0A2N5X4L8"/>
<keyword evidence="6 10" id="KW-0028">Amino-acid biosynthesis</keyword>
<dbReference type="PANTHER" id="PTHR42894">
    <property type="entry name" value="N-(5'-PHOSPHORIBOSYL)ANTHRANILATE ISOMERASE"/>
    <property type="match status" value="1"/>
</dbReference>